<dbReference type="CDD" id="cd07153">
    <property type="entry name" value="Fur_like"/>
    <property type="match status" value="1"/>
</dbReference>
<gene>
    <name evidence="8" type="ORF">SAMN02745124_02756</name>
</gene>
<feature type="binding site" evidence="7">
    <location>
        <position position="154"/>
    </location>
    <ligand>
        <name>Zn(2+)</name>
        <dbReference type="ChEBI" id="CHEBI:29105"/>
    </ligand>
</feature>
<proteinExistence type="inferred from homology"/>
<keyword evidence="5" id="KW-0238">DNA-binding</keyword>
<organism evidence="8 9">
    <name type="scientific">Desulfofustis glycolicus DSM 9705</name>
    <dbReference type="NCBI Taxonomy" id="1121409"/>
    <lineage>
        <taxon>Bacteria</taxon>
        <taxon>Pseudomonadati</taxon>
        <taxon>Thermodesulfobacteriota</taxon>
        <taxon>Desulfobulbia</taxon>
        <taxon>Desulfobulbales</taxon>
        <taxon>Desulfocapsaceae</taxon>
        <taxon>Desulfofustis</taxon>
    </lineage>
</organism>
<dbReference type="GO" id="GO:0008270">
    <property type="term" value="F:zinc ion binding"/>
    <property type="evidence" value="ECO:0007669"/>
    <property type="project" value="TreeGrafter"/>
</dbReference>
<evidence type="ECO:0000313" key="8">
    <source>
        <dbReference type="EMBL" id="SHH94868.1"/>
    </source>
</evidence>
<reference evidence="8 9" key="1">
    <citation type="submission" date="2016-11" db="EMBL/GenBank/DDBJ databases">
        <authorList>
            <person name="Jaros S."/>
            <person name="Januszkiewicz K."/>
            <person name="Wedrychowicz H."/>
        </authorList>
    </citation>
    <scope>NUCLEOTIDE SEQUENCE [LARGE SCALE GENOMIC DNA]</scope>
    <source>
        <strain evidence="8 9">DSM 9705</strain>
    </source>
</reference>
<evidence type="ECO:0000256" key="2">
    <source>
        <dbReference type="ARBA" id="ARBA00022491"/>
    </source>
</evidence>
<dbReference type="Gene3D" id="1.10.10.10">
    <property type="entry name" value="Winged helix-like DNA-binding domain superfamily/Winged helix DNA-binding domain"/>
    <property type="match status" value="1"/>
</dbReference>
<keyword evidence="6" id="KW-0804">Transcription</keyword>
<keyword evidence="9" id="KW-1185">Reference proteome</keyword>
<dbReference type="InterPro" id="IPR036388">
    <property type="entry name" value="WH-like_DNA-bd_sf"/>
</dbReference>
<evidence type="ECO:0000256" key="6">
    <source>
        <dbReference type="ARBA" id="ARBA00023163"/>
    </source>
</evidence>
<evidence type="ECO:0000256" key="1">
    <source>
        <dbReference type="ARBA" id="ARBA00007957"/>
    </source>
</evidence>
<feature type="binding site" evidence="7">
    <location>
        <position position="117"/>
    </location>
    <ligand>
        <name>Zn(2+)</name>
        <dbReference type="ChEBI" id="CHEBI:29105"/>
    </ligand>
</feature>
<evidence type="ECO:0000256" key="7">
    <source>
        <dbReference type="PIRSR" id="PIRSR602481-1"/>
    </source>
</evidence>
<evidence type="ECO:0000256" key="3">
    <source>
        <dbReference type="ARBA" id="ARBA00022833"/>
    </source>
</evidence>
<dbReference type="STRING" id="1121409.SAMN02745124_02756"/>
<keyword evidence="7" id="KW-0479">Metal-binding</keyword>
<keyword evidence="4" id="KW-0805">Transcription regulation</keyword>
<evidence type="ECO:0000313" key="9">
    <source>
        <dbReference type="Proteomes" id="UP000184139"/>
    </source>
</evidence>
<sequence length="166" mass="19483">MQIRTILTKEQYVNIGKKEVEQRMRHFEAVCREAGIKLTHQRMEIFREIAQTGDHPDVDRIFQRIRRRLPTVSLDTVYRTLWLLNDLGLVKTLGSSREATRFDANLEKHHHFICKNCGYTRDFVSSELDNLTLPESLQSFGEVEATHIEVRGVCRECIARERIEDL</sequence>
<dbReference type="Gene3D" id="3.30.1490.190">
    <property type="match status" value="1"/>
</dbReference>
<dbReference type="GO" id="GO:1900376">
    <property type="term" value="P:regulation of secondary metabolite biosynthetic process"/>
    <property type="evidence" value="ECO:0007669"/>
    <property type="project" value="TreeGrafter"/>
</dbReference>
<keyword evidence="2" id="KW-0678">Repressor</keyword>
<dbReference type="Pfam" id="PF01475">
    <property type="entry name" value="FUR"/>
    <property type="match status" value="1"/>
</dbReference>
<evidence type="ECO:0000256" key="4">
    <source>
        <dbReference type="ARBA" id="ARBA00023015"/>
    </source>
</evidence>
<dbReference type="AlphaFoldDB" id="A0A1M5X5N1"/>
<dbReference type="InterPro" id="IPR043135">
    <property type="entry name" value="Fur_C"/>
</dbReference>
<dbReference type="PANTHER" id="PTHR33202">
    <property type="entry name" value="ZINC UPTAKE REGULATION PROTEIN"/>
    <property type="match status" value="1"/>
</dbReference>
<protein>
    <submittedName>
        <fullName evidence="8">Fur family transcriptional regulator, peroxide stress response regulator</fullName>
    </submittedName>
</protein>
<dbReference type="SUPFAM" id="SSF46785">
    <property type="entry name" value="Winged helix' DNA-binding domain"/>
    <property type="match status" value="1"/>
</dbReference>
<keyword evidence="3 7" id="KW-0862">Zinc</keyword>
<name>A0A1M5X5N1_9BACT</name>
<feature type="binding site" evidence="7">
    <location>
        <position position="157"/>
    </location>
    <ligand>
        <name>Zn(2+)</name>
        <dbReference type="ChEBI" id="CHEBI:29105"/>
    </ligand>
</feature>
<dbReference type="GO" id="GO:0045892">
    <property type="term" value="P:negative regulation of DNA-templated transcription"/>
    <property type="evidence" value="ECO:0007669"/>
    <property type="project" value="TreeGrafter"/>
</dbReference>
<comment type="cofactor">
    <cofactor evidence="7">
        <name>Zn(2+)</name>
        <dbReference type="ChEBI" id="CHEBI:29105"/>
    </cofactor>
    <text evidence="7">Binds 1 zinc ion per subunit.</text>
</comment>
<dbReference type="GO" id="GO:0003700">
    <property type="term" value="F:DNA-binding transcription factor activity"/>
    <property type="evidence" value="ECO:0007669"/>
    <property type="project" value="InterPro"/>
</dbReference>
<feature type="binding site" evidence="7">
    <location>
        <position position="114"/>
    </location>
    <ligand>
        <name>Zn(2+)</name>
        <dbReference type="ChEBI" id="CHEBI:29105"/>
    </ligand>
</feature>
<comment type="similarity">
    <text evidence="1">Belongs to the Fur family.</text>
</comment>
<accession>A0A1M5X5N1</accession>
<dbReference type="InterPro" id="IPR036390">
    <property type="entry name" value="WH_DNA-bd_sf"/>
</dbReference>
<dbReference type="GO" id="GO:0000976">
    <property type="term" value="F:transcription cis-regulatory region binding"/>
    <property type="evidence" value="ECO:0007669"/>
    <property type="project" value="TreeGrafter"/>
</dbReference>
<dbReference type="EMBL" id="FQXS01000017">
    <property type="protein sequence ID" value="SHH94868.1"/>
    <property type="molecule type" value="Genomic_DNA"/>
</dbReference>
<dbReference type="PANTHER" id="PTHR33202:SF8">
    <property type="entry name" value="PEROXIDE-RESPONSIVE REPRESSOR PERR"/>
    <property type="match status" value="1"/>
</dbReference>
<dbReference type="InterPro" id="IPR002481">
    <property type="entry name" value="FUR"/>
</dbReference>
<dbReference type="Proteomes" id="UP000184139">
    <property type="component" value="Unassembled WGS sequence"/>
</dbReference>
<evidence type="ECO:0000256" key="5">
    <source>
        <dbReference type="ARBA" id="ARBA00023125"/>
    </source>
</evidence>